<dbReference type="Proteomes" id="UP000006000">
    <property type="component" value="Unassembled WGS sequence"/>
</dbReference>
<accession>A5Z4K4</accession>
<evidence type="ECO:0000313" key="2">
    <source>
        <dbReference type="EMBL" id="EDM52103.1"/>
    </source>
</evidence>
<organism evidence="2 3">
    <name type="scientific">Eubacterium ventriosum ATCC 27560</name>
    <dbReference type="NCBI Taxonomy" id="411463"/>
    <lineage>
        <taxon>Bacteria</taxon>
        <taxon>Bacillati</taxon>
        <taxon>Bacillota</taxon>
        <taxon>Clostridia</taxon>
        <taxon>Eubacteriales</taxon>
        <taxon>Eubacteriaceae</taxon>
        <taxon>Eubacterium</taxon>
    </lineage>
</organism>
<dbReference type="EMBL" id="AAVL02000028">
    <property type="protein sequence ID" value="EDM52103.1"/>
    <property type="molecule type" value="Genomic_DNA"/>
</dbReference>
<feature type="transmembrane region" description="Helical" evidence="1">
    <location>
        <begin position="68"/>
        <end position="88"/>
    </location>
</feature>
<dbReference type="AlphaFoldDB" id="A5Z4K4"/>
<evidence type="ECO:0000256" key="1">
    <source>
        <dbReference type="SAM" id="Phobius"/>
    </source>
</evidence>
<dbReference type="eggNOG" id="ENOG5030939">
    <property type="taxonomic scope" value="Bacteria"/>
</dbReference>
<evidence type="ECO:0000313" key="3">
    <source>
        <dbReference type="Proteomes" id="UP000006000"/>
    </source>
</evidence>
<name>A5Z4K4_9FIRM</name>
<reference evidence="2 3" key="2">
    <citation type="submission" date="2007-04" db="EMBL/GenBank/DDBJ databases">
        <title>Draft genome sequence of Eubacterium ventriosum (ATCC 27560).</title>
        <authorList>
            <person name="Sudarsanam P."/>
            <person name="Ley R."/>
            <person name="Guruge J."/>
            <person name="Turnbaugh P.J."/>
            <person name="Mahowald M."/>
            <person name="Liep D."/>
            <person name="Gordon J."/>
        </authorList>
    </citation>
    <scope>NUCLEOTIDE SEQUENCE [LARGE SCALE GENOMIC DNA]</scope>
    <source>
        <strain evidence="2 3">ATCC 27560</strain>
    </source>
</reference>
<dbReference type="HOGENOM" id="CLU_089256_0_0_9"/>
<comment type="caution">
    <text evidence="2">The sequence shown here is derived from an EMBL/GenBank/DDBJ whole genome shotgun (WGS) entry which is preliminary data.</text>
</comment>
<keyword evidence="1" id="KW-0472">Membrane</keyword>
<keyword evidence="1" id="KW-1133">Transmembrane helix</keyword>
<dbReference type="InterPro" id="IPR032484">
    <property type="entry name" value="DUF5052"/>
</dbReference>
<reference evidence="2 3" key="1">
    <citation type="submission" date="2007-03" db="EMBL/GenBank/DDBJ databases">
        <authorList>
            <person name="Fulton L."/>
            <person name="Clifton S."/>
            <person name="Fulton B."/>
            <person name="Xu J."/>
            <person name="Minx P."/>
            <person name="Pepin K.H."/>
            <person name="Johnson M."/>
            <person name="Thiruvilangam P."/>
            <person name="Bhonagiri V."/>
            <person name="Nash W.E."/>
            <person name="Mardis E.R."/>
            <person name="Wilson R.K."/>
        </authorList>
    </citation>
    <scope>NUCLEOTIDE SEQUENCE [LARGE SCALE GENOMIC DNA]</scope>
    <source>
        <strain evidence="2 3">ATCC 27560</strain>
    </source>
</reference>
<dbReference type="Pfam" id="PF16475">
    <property type="entry name" value="DUF5052"/>
    <property type="match status" value="1"/>
</dbReference>
<evidence type="ECO:0008006" key="4">
    <source>
        <dbReference type="Google" id="ProtNLM"/>
    </source>
</evidence>
<proteinExistence type="predicted"/>
<protein>
    <recommendedName>
        <fullName evidence="4">DUF5052 domain-containing protein</fullName>
    </recommendedName>
</protein>
<dbReference type="STRING" id="411463.EUBVEN_00631"/>
<keyword evidence="1" id="KW-0812">Transmembrane</keyword>
<gene>
    <name evidence="2" type="ORF">EUBVEN_00631</name>
</gene>
<sequence>MITYRCYADVAEWQTQQTQNLPPSKRAGSSPAIRTIFFAFCRYCTLKVHFFYCKIKKKEIKMKKLKKVFLAIAVITSIGIFTGCALFSSGVNDIKGKLTGNSYSCYFYDNSGNKFMTAKGDKIGLTSNVVEEGHVDSDDGTYSKSYGLSSIITLNIDGKQLESCGDTIIFEQTGLQPDAEFTTEDINSKSTGKLSENAIVSNVINKYKNAFGKAQVVVIQSQLGVPICAYSGEKVYWEVRDDLPKTTKLMIDGKALYIHRANFQIIDKALID</sequence>